<dbReference type="WBParaSite" id="ACAC_0000688901-mRNA-1">
    <property type="protein sequence ID" value="ACAC_0000688901-mRNA-1"/>
    <property type="gene ID" value="ACAC_0000688901"/>
</dbReference>
<keyword evidence="1" id="KW-1185">Reference proteome</keyword>
<reference evidence="2" key="2">
    <citation type="submission" date="2017-02" db="UniProtKB">
        <authorList>
            <consortium name="WormBaseParasite"/>
        </authorList>
    </citation>
    <scope>IDENTIFICATION</scope>
</reference>
<accession>A0A0K0D9Q8</accession>
<name>A0A0K0D9Q8_ANGCA</name>
<sequence>MPITSQSIHVGMSSQAERRRNGGWEGLIVLLASGGFPVCRFRFGFGLLHVQQQQLDWTSFRMPSMVTSKQADVLLCDDVDEYDAMAHGFHVKSS</sequence>
<protein>
    <submittedName>
        <fullName evidence="2">Uncharacterized protein</fullName>
    </submittedName>
</protein>
<evidence type="ECO:0000313" key="1">
    <source>
        <dbReference type="Proteomes" id="UP000035642"/>
    </source>
</evidence>
<proteinExistence type="predicted"/>
<reference evidence="1" key="1">
    <citation type="submission" date="2012-09" db="EMBL/GenBank/DDBJ databases">
        <authorList>
            <person name="Martin A.A."/>
        </authorList>
    </citation>
    <scope>NUCLEOTIDE SEQUENCE</scope>
</reference>
<organism evidence="1 2">
    <name type="scientific">Angiostrongylus cantonensis</name>
    <name type="common">Rat lungworm</name>
    <dbReference type="NCBI Taxonomy" id="6313"/>
    <lineage>
        <taxon>Eukaryota</taxon>
        <taxon>Metazoa</taxon>
        <taxon>Ecdysozoa</taxon>
        <taxon>Nematoda</taxon>
        <taxon>Chromadorea</taxon>
        <taxon>Rhabditida</taxon>
        <taxon>Rhabditina</taxon>
        <taxon>Rhabditomorpha</taxon>
        <taxon>Strongyloidea</taxon>
        <taxon>Metastrongylidae</taxon>
        <taxon>Angiostrongylus</taxon>
    </lineage>
</organism>
<evidence type="ECO:0000313" key="2">
    <source>
        <dbReference type="WBParaSite" id="ACAC_0000688901-mRNA-1"/>
    </source>
</evidence>
<dbReference type="Proteomes" id="UP000035642">
    <property type="component" value="Unassembled WGS sequence"/>
</dbReference>
<dbReference type="AlphaFoldDB" id="A0A0K0D9Q8"/>